<name>A0A1B2IVB1_9LACO</name>
<sequence length="76" mass="8879">MGKAFYDKAFGIAKVCKKILAVFRTKANRISRIYVCSGIFEIKFSLIIRELLFNEQGRYDGAESWFKVVVTDYKTW</sequence>
<dbReference type="AlphaFoldDB" id="A0A1B2IVB1"/>
<evidence type="ECO:0000313" key="1">
    <source>
        <dbReference type="EMBL" id="ANZ65977.1"/>
    </source>
</evidence>
<dbReference type="EMBL" id="CP014924">
    <property type="protein sequence ID" value="ANZ65977.1"/>
    <property type="molecule type" value="Genomic_DNA"/>
</dbReference>
<dbReference type="KEGG" id="lpd:AYR62_01265"/>
<evidence type="ECO:0000313" key="2">
    <source>
        <dbReference type="Proteomes" id="UP000093267"/>
    </source>
</evidence>
<accession>A0A1B2IVB1</accession>
<gene>
    <name evidence="1" type="ORF">AYR63_01685</name>
</gene>
<dbReference type="Proteomes" id="UP000093267">
    <property type="component" value="Chromosome"/>
</dbReference>
<reference evidence="1 2" key="1">
    <citation type="submission" date="2016-03" db="EMBL/GenBank/DDBJ databases">
        <title>Pediococcus and Lactobacillus from brewery environment - whole genome sequencing and assembly.</title>
        <authorList>
            <person name="Behr J."/>
            <person name="Geissler A.J."/>
            <person name="Vogel R.F."/>
        </authorList>
    </citation>
    <scope>NUCLEOTIDE SEQUENCE [LARGE SCALE GENOMIC DNA]</scope>
    <source>
        <strain evidence="1 2">TMW 1.1995</strain>
    </source>
</reference>
<proteinExistence type="predicted"/>
<organism evidence="1 2">
    <name type="scientific">Secundilactobacillus paracollinoides</name>
    <dbReference type="NCBI Taxonomy" id="240427"/>
    <lineage>
        <taxon>Bacteria</taxon>
        <taxon>Bacillati</taxon>
        <taxon>Bacillota</taxon>
        <taxon>Bacilli</taxon>
        <taxon>Lactobacillales</taxon>
        <taxon>Lactobacillaceae</taxon>
        <taxon>Secundilactobacillus</taxon>
    </lineage>
</organism>
<dbReference type="RefSeq" id="WP_065901281.1">
    <property type="nucleotide sequence ID" value="NZ_CP014912.1"/>
</dbReference>
<keyword evidence="2" id="KW-1185">Reference proteome</keyword>
<protein>
    <submittedName>
        <fullName evidence="1">Uncharacterized protein</fullName>
    </submittedName>
</protein>